<evidence type="ECO:0000313" key="3">
    <source>
        <dbReference type="EMBL" id="EFC40954.1"/>
    </source>
</evidence>
<feature type="compositionally biased region" description="Pro residues" evidence="1">
    <location>
        <begin position="94"/>
        <end position="103"/>
    </location>
</feature>
<reference evidence="3 4" key="1">
    <citation type="journal article" date="2010" name="Cell">
        <title>The genome of Naegleria gruberi illuminates early eukaryotic versatility.</title>
        <authorList>
            <person name="Fritz-Laylin L.K."/>
            <person name="Prochnik S.E."/>
            <person name="Ginger M.L."/>
            <person name="Dacks J.B."/>
            <person name="Carpenter M.L."/>
            <person name="Field M.C."/>
            <person name="Kuo A."/>
            <person name="Paredez A."/>
            <person name="Chapman J."/>
            <person name="Pham J."/>
            <person name="Shu S."/>
            <person name="Neupane R."/>
            <person name="Cipriano M."/>
            <person name="Mancuso J."/>
            <person name="Tu H."/>
            <person name="Salamov A."/>
            <person name="Lindquist E."/>
            <person name="Shapiro H."/>
            <person name="Lucas S."/>
            <person name="Grigoriev I.V."/>
            <person name="Cande W.Z."/>
            <person name="Fulton C."/>
            <person name="Rokhsar D.S."/>
            <person name="Dawson S.C."/>
        </authorList>
    </citation>
    <scope>NUCLEOTIDE SEQUENCE [LARGE SCALE GENOMIC DNA]</scope>
    <source>
        <strain evidence="3 4">NEG-M</strain>
    </source>
</reference>
<keyword evidence="4" id="KW-1185">Reference proteome</keyword>
<accession>D2VQI2</accession>
<dbReference type="EMBL" id="GG738889">
    <property type="protein sequence ID" value="EFC40954.1"/>
    <property type="molecule type" value="Genomic_DNA"/>
</dbReference>
<dbReference type="GO" id="GO:0005085">
    <property type="term" value="F:guanyl-nucleotide exchange factor activity"/>
    <property type="evidence" value="ECO:0007669"/>
    <property type="project" value="InterPro"/>
</dbReference>
<dbReference type="PANTHER" id="PTHR12673">
    <property type="entry name" value="FACIOGENITAL DYSPLASIA PROTEIN"/>
    <property type="match status" value="1"/>
</dbReference>
<dbReference type="InterPro" id="IPR035899">
    <property type="entry name" value="DBL_dom_sf"/>
</dbReference>
<feature type="domain" description="DH" evidence="2">
    <location>
        <begin position="265"/>
        <end position="471"/>
    </location>
</feature>
<dbReference type="PROSITE" id="PS50010">
    <property type="entry name" value="DH_2"/>
    <property type="match status" value="1"/>
</dbReference>
<evidence type="ECO:0000313" key="4">
    <source>
        <dbReference type="Proteomes" id="UP000006671"/>
    </source>
</evidence>
<name>D2VQI2_NAEGR</name>
<dbReference type="PANTHER" id="PTHR12673:SF159">
    <property type="entry name" value="LD03170P"/>
    <property type="match status" value="1"/>
</dbReference>
<dbReference type="Proteomes" id="UP000006671">
    <property type="component" value="Unassembled WGS sequence"/>
</dbReference>
<protein>
    <submittedName>
        <fullName evidence="3">RhoGEF domain-containing protein</fullName>
    </submittedName>
</protein>
<dbReference type="InterPro" id="IPR051092">
    <property type="entry name" value="FYVE_RhoGEF_PH"/>
</dbReference>
<dbReference type="RefSeq" id="XP_002673698.1">
    <property type="nucleotide sequence ID" value="XM_002673652.1"/>
</dbReference>
<dbReference type="AlphaFoldDB" id="D2VQI2"/>
<organism evidence="4">
    <name type="scientific">Naegleria gruberi</name>
    <name type="common">Amoeba</name>
    <dbReference type="NCBI Taxonomy" id="5762"/>
    <lineage>
        <taxon>Eukaryota</taxon>
        <taxon>Discoba</taxon>
        <taxon>Heterolobosea</taxon>
        <taxon>Tetramitia</taxon>
        <taxon>Eutetramitia</taxon>
        <taxon>Vahlkampfiidae</taxon>
        <taxon>Naegleria</taxon>
    </lineage>
</organism>
<dbReference type="GeneID" id="8855594"/>
<dbReference type="InterPro" id="IPR000219">
    <property type="entry name" value="DH_dom"/>
</dbReference>
<dbReference type="SMART" id="SM00325">
    <property type="entry name" value="RhoGEF"/>
    <property type="match status" value="1"/>
</dbReference>
<feature type="compositionally biased region" description="Low complexity" evidence="1">
    <location>
        <begin position="78"/>
        <end position="93"/>
    </location>
</feature>
<dbReference type="VEuPathDB" id="AmoebaDB:NAEGRDRAFT_51464"/>
<feature type="region of interest" description="Disordered" evidence="1">
    <location>
        <begin position="65"/>
        <end position="103"/>
    </location>
</feature>
<evidence type="ECO:0000259" key="2">
    <source>
        <dbReference type="PROSITE" id="PS50010"/>
    </source>
</evidence>
<feature type="compositionally biased region" description="Polar residues" evidence="1">
    <location>
        <begin position="29"/>
        <end position="40"/>
    </location>
</feature>
<dbReference type="OrthoDB" id="245697at2759"/>
<feature type="region of interest" description="Disordered" evidence="1">
    <location>
        <begin position="1"/>
        <end position="40"/>
    </location>
</feature>
<proteinExistence type="predicted"/>
<dbReference type="InParanoid" id="D2VQI2"/>
<dbReference type="Pfam" id="PF00621">
    <property type="entry name" value="RhoGEF"/>
    <property type="match status" value="1"/>
</dbReference>
<dbReference type="eggNOG" id="KOG3522">
    <property type="taxonomic scope" value="Eukaryota"/>
</dbReference>
<gene>
    <name evidence="3" type="ORF">NAEGRDRAFT_51464</name>
</gene>
<dbReference type="Gene3D" id="1.20.900.10">
    <property type="entry name" value="Dbl homology (DH) domain"/>
    <property type="match status" value="1"/>
</dbReference>
<dbReference type="GO" id="GO:0005737">
    <property type="term" value="C:cytoplasm"/>
    <property type="evidence" value="ECO:0007669"/>
    <property type="project" value="TreeGrafter"/>
</dbReference>
<dbReference type="KEGG" id="ngr:NAEGRDRAFT_51464"/>
<evidence type="ECO:0000256" key="1">
    <source>
        <dbReference type="SAM" id="MobiDB-lite"/>
    </source>
</evidence>
<sequence length="605" mass="69839">MKALPTPPGHYHQHLPSVESTKESRDAHIQQQEQICNFQKGFNNKESEVSSHSEINVLIEEYQHNQGSTNEDSYEQLSSPSTTSQTTDEVLPSPQIPTRPIPIIPDPIPLIVIDHVDPPSEKSNKKEEPFQIPFPQFQILPNSLVTEGYSTSHMNTPQNINPMLLSASQLEVVSNVDYEMYSQDEFSEYDDQSAGVLDMSNLEPQDEDDTGLSSRTVSPPEWNLDQIDDFDEEEFYMDEEYAIIDKLDSSIFEIEEKNNLEIDYKRIRLIKELKKTEINYLKTLSTFQIYYINPLKEMKQSIVPKDFLQKAIGEMGIIYRVNKMFYDKLDHIIDIPETDEDSVLYEYCKNRTNNNMEIELAKEISKFGHTLKLYIGYITKYKSSIEQLNIEKKKNKKFERYLQEAFLNIAKDGLIPSPPSSYLIAPIQRIPRYQLLLSEIVKCSKHLPEVHELLAKATGGVVSVAEYCNEKEREIQNMTKMHILSKKLRNKMIIHPSRKFLSEALFDFKKKGRSGTVTLYLFSDILLVVERGIVQKSKMIPFNAENLLKFEDHGIYKFLKQGENKIYTLTPKNGDKAQKEFFEAFSNMLTNMLNSATTPTTSEVK</sequence>
<feature type="compositionally biased region" description="Polar residues" evidence="1">
    <location>
        <begin position="65"/>
        <end position="77"/>
    </location>
</feature>
<dbReference type="SUPFAM" id="SSF48065">
    <property type="entry name" value="DBL homology domain (DH-domain)"/>
    <property type="match status" value="1"/>
</dbReference>